<dbReference type="InterPro" id="IPR017896">
    <property type="entry name" value="4Fe4S_Fe-S-bd"/>
</dbReference>
<accession>A0A7D6ZTI1</accession>
<evidence type="ECO:0000256" key="2">
    <source>
        <dbReference type="ARBA" id="ARBA00023004"/>
    </source>
</evidence>
<sequence>MNDSERLWNRLHVPVERGSAQRPHPTVEAARRRATAEPVALDADWLRELCLREGLDDVGFVAVSTPGLEEERDYVLEALPGTRSLIGFCLRTSRDNLQSRSISAANRDVATTQELGHEAARRICLELQRHGVRALYPAAGFPAEIHRFPNRSWVVSHKLVAVAAGLGRMGLHRNVIHPRFGTFITLGTILLDREITAYSQPVASNPCIDCGLCVTTCPVGAIHADGGFDFDACYTHNNHHELSNFAGWVEEVVDSADAADYRRRVTPTETLAIWQSLSFEPQFRAGYCVAVCPAGSDVLGRYLDDPQGHARDVVQPLMRKPEYVYVDPDSAAAEHVRKRFPHKTIRPARQVTVPEPEIDPRPERQ</sequence>
<evidence type="ECO:0000259" key="5">
    <source>
        <dbReference type="PROSITE" id="PS51379"/>
    </source>
</evidence>
<dbReference type="PANTHER" id="PTHR42827">
    <property type="entry name" value="IRON-SULFUR CLUSTER-BINDING PROTEIN-RELATED"/>
    <property type="match status" value="1"/>
</dbReference>
<dbReference type="KEGG" id="nhu:H0264_23090"/>
<evidence type="ECO:0000256" key="4">
    <source>
        <dbReference type="SAM" id="MobiDB-lite"/>
    </source>
</evidence>
<dbReference type="Pfam" id="PF00037">
    <property type="entry name" value="Fer4"/>
    <property type="match status" value="1"/>
</dbReference>
<evidence type="ECO:0000256" key="1">
    <source>
        <dbReference type="ARBA" id="ARBA00022723"/>
    </source>
</evidence>
<dbReference type="GO" id="GO:0051536">
    <property type="term" value="F:iron-sulfur cluster binding"/>
    <property type="evidence" value="ECO:0007669"/>
    <property type="project" value="UniProtKB-KW"/>
</dbReference>
<dbReference type="GO" id="GO:0046872">
    <property type="term" value="F:metal ion binding"/>
    <property type="evidence" value="ECO:0007669"/>
    <property type="project" value="UniProtKB-KW"/>
</dbReference>
<dbReference type="InterPro" id="IPR017900">
    <property type="entry name" value="4Fe4S_Fe_S_CS"/>
</dbReference>
<organism evidence="6 7">
    <name type="scientific">Nocardia huaxiensis</name>
    <dbReference type="NCBI Taxonomy" id="2755382"/>
    <lineage>
        <taxon>Bacteria</taxon>
        <taxon>Bacillati</taxon>
        <taxon>Actinomycetota</taxon>
        <taxon>Actinomycetes</taxon>
        <taxon>Mycobacteriales</taxon>
        <taxon>Nocardiaceae</taxon>
        <taxon>Nocardia</taxon>
    </lineage>
</organism>
<evidence type="ECO:0000313" key="7">
    <source>
        <dbReference type="Proteomes" id="UP000515512"/>
    </source>
</evidence>
<gene>
    <name evidence="6" type="ORF">H0264_23090</name>
</gene>
<dbReference type="PANTHER" id="PTHR42827:SF1">
    <property type="entry name" value="IRON-SULFUR CLUSTER-BINDING PROTEIN"/>
    <property type="match status" value="1"/>
</dbReference>
<protein>
    <submittedName>
        <fullName evidence="6">4Fe-4S binding protein</fullName>
    </submittedName>
</protein>
<dbReference type="Gene3D" id="3.30.70.20">
    <property type="match status" value="1"/>
</dbReference>
<name>A0A7D6ZTI1_9NOCA</name>
<dbReference type="Proteomes" id="UP000515512">
    <property type="component" value="Chromosome"/>
</dbReference>
<dbReference type="PROSITE" id="PS51379">
    <property type="entry name" value="4FE4S_FER_2"/>
    <property type="match status" value="1"/>
</dbReference>
<feature type="region of interest" description="Disordered" evidence="4">
    <location>
        <begin position="346"/>
        <end position="365"/>
    </location>
</feature>
<evidence type="ECO:0000256" key="3">
    <source>
        <dbReference type="ARBA" id="ARBA00023014"/>
    </source>
</evidence>
<dbReference type="PROSITE" id="PS00198">
    <property type="entry name" value="4FE4S_FER_1"/>
    <property type="match status" value="1"/>
</dbReference>
<proteinExistence type="predicted"/>
<dbReference type="RefSeq" id="WP_181579477.1">
    <property type="nucleotide sequence ID" value="NZ_CP059399.1"/>
</dbReference>
<keyword evidence="7" id="KW-1185">Reference proteome</keyword>
<keyword evidence="1" id="KW-0479">Metal-binding</keyword>
<reference evidence="6 7" key="1">
    <citation type="submission" date="2020-07" db="EMBL/GenBank/DDBJ databases">
        <authorList>
            <person name="Zhuang K."/>
            <person name="Ran Y."/>
        </authorList>
    </citation>
    <scope>NUCLEOTIDE SEQUENCE [LARGE SCALE GENOMIC DNA]</scope>
    <source>
        <strain evidence="6 7">WCH-YHL-001</strain>
    </source>
</reference>
<keyword evidence="3" id="KW-0411">Iron-sulfur</keyword>
<dbReference type="SUPFAM" id="SSF54862">
    <property type="entry name" value="4Fe-4S ferredoxins"/>
    <property type="match status" value="1"/>
</dbReference>
<keyword evidence="2" id="KW-0408">Iron</keyword>
<dbReference type="AlphaFoldDB" id="A0A7D6ZTI1"/>
<dbReference type="EMBL" id="CP059399">
    <property type="protein sequence ID" value="QLY28269.1"/>
    <property type="molecule type" value="Genomic_DNA"/>
</dbReference>
<evidence type="ECO:0000313" key="6">
    <source>
        <dbReference type="EMBL" id="QLY28269.1"/>
    </source>
</evidence>
<feature type="domain" description="4Fe-4S ferredoxin-type" evidence="5">
    <location>
        <begin position="198"/>
        <end position="227"/>
    </location>
</feature>